<evidence type="ECO:0000256" key="1">
    <source>
        <dbReference type="ARBA" id="ARBA00006484"/>
    </source>
</evidence>
<dbReference type="SUPFAM" id="SSF51735">
    <property type="entry name" value="NAD(P)-binding Rossmann-fold domains"/>
    <property type="match status" value="1"/>
</dbReference>
<dbReference type="RefSeq" id="WP_133644578.1">
    <property type="nucleotide sequence ID" value="NZ_SNYI01000003.1"/>
</dbReference>
<dbReference type="Gene3D" id="3.40.50.720">
    <property type="entry name" value="NAD(P)-binding Rossmann-like Domain"/>
    <property type="match status" value="1"/>
</dbReference>
<protein>
    <submittedName>
        <fullName evidence="2">3-oxoacyl-[acyl-carrier protein] reductase</fullName>
    </submittedName>
</protein>
<dbReference type="InterPro" id="IPR002347">
    <property type="entry name" value="SDR_fam"/>
</dbReference>
<comment type="similarity">
    <text evidence="1">Belongs to the short-chain dehydrogenases/reductases (SDR) family.</text>
</comment>
<comment type="caution">
    <text evidence="2">The sequence shown here is derived from an EMBL/GenBank/DDBJ whole genome shotgun (WGS) entry which is preliminary data.</text>
</comment>
<dbReference type="PRINTS" id="PR00081">
    <property type="entry name" value="GDHRDH"/>
</dbReference>
<reference evidence="2 3" key="1">
    <citation type="submission" date="2019-03" db="EMBL/GenBank/DDBJ databases">
        <title>Genomic Encyclopedia of Archaeal and Bacterial Type Strains, Phase II (KMG-II): from individual species to whole genera.</title>
        <authorList>
            <person name="Goeker M."/>
        </authorList>
    </citation>
    <scope>NUCLEOTIDE SEQUENCE [LARGE SCALE GENOMIC DNA]</scope>
    <source>
        <strain evidence="2 3">DSM 18435</strain>
    </source>
</reference>
<dbReference type="InterPro" id="IPR036291">
    <property type="entry name" value="NAD(P)-bd_dom_sf"/>
</dbReference>
<name>A0A4R6TJN2_9FLAO</name>
<dbReference type="CDD" id="cd05344">
    <property type="entry name" value="BKR_like_SDR_like"/>
    <property type="match status" value="1"/>
</dbReference>
<sequence length="261" mass="28636">MKIDLTGKNALIGGSSRGIGRAIAVQMALSGANVTVVARSEGLLQNLVHELDTSKGQHHQYIVTDYSDFEKYKKQVDTYFQNNRVDILVNNTQGPSAGSSLEKATEDYQQAFDLLFKTVQYTTQAALEQMMKKKWGRIINVASISVKQPLSYLALSNTIRAAVVTWGKTLATDVGPSGITVNSVLTGYFDTERIEQLNQKKAEQLGIAEKEVRRDMEQQVPVKRIGLPEEYGFLATFLASDQAAYITGTAIPIDGGLLKSI</sequence>
<accession>A0A4R6TJN2</accession>
<evidence type="ECO:0000313" key="3">
    <source>
        <dbReference type="Proteomes" id="UP000295468"/>
    </source>
</evidence>
<evidence type="ECO:0000313" key="2">
    <source>
        <dbReference type="EMBL" id="TDQ28972.1"/>
    </source>
</evidence>
<dbReference type="Pfam" id="PF13561">
    <property type="entry name" value="adh_short_C2"/>
    <property type="match status" value="1"/>
</dbReference>
<dbReference type="EMBL" id="SNYI01000003">
    <property type="protein sequence ID" value="TDQ28972.1"/>
    <property type="molecule type" value="Genomic_DNA"/>
</dbReference>
<dbReference type="AlphaFoldDB" id="A0A4R6TJN2"/>
<proteinExistence type="inferred from homology"/>
<organism evidence="2 3">
    <name type="scientific">Zeaxanthinibacter enoshimensis</name>
    <dbReference type="NCBI Taxonomy" id="392009"/>
    <lineage>
        <taxon>Bacteria</taxon>
        <taxon>Pseudomonadati</taxon>
        <taxon>Bacteroidota</taxon>
        <taxon>Flavobacteriia</taxon>
        <taxon>Flavobacteriales</taxon>
        <taxon>Flavobacteriaceae</taxon>
        <taxon>Zeaxanthinibacter</taxon>
    </lineage>
</organism>
<keyword evidence="3" id="KW-1185">Reference proteome</keyword>
<dbReference type="OrthoDB" id="9804774at2"/>
<dbReference type="Proteomes" id="UP000295468">
    <property type="component" value="Unassembled WGS sequence"/>
</dbReference>
<dbReference type="PANTHER" id="PTHR42879">
    <property type="entry name" value="3-OXOACYL-(ACYL-CARRIER-PROTEIN) REDUCTASE"/>
    <property type="match status" value="1"/>
</dbReference>
<dbReference type="InterPro" id="IPR050259">
    <property type="entry name" value="SDR"/>
</dbReference>
<gene>
    <name evidence="2" type="ORF">CLV82_2421</name>
</gene>
<dbReference type="PANTHER" id="PTHR42879:SF6">
    <property type="entry name" value="NADPH-DEPENDENT REDUCTASE BACG"/>
    <property type="match status" value="1"/>
</dbReference>